<feature type="transmembrane region" description="Helical" evidence="1">
    <location>
        <begin position="6"/>
        <end position="25"/>
    </location>
</feature>
<evidence type="ECO:0000259" key="2">
    <source>
        <dbReference type="Pfam" id="PF13519"/>
    </source>
</evidence>
<sequence length="325" mass="35639">MELKWTWLVIVLTLVTIGWIVLWSFPSPLNRAPRNALLVAHAARLRRLPRYRVLAGRRRIEMGLRTAAVLFLIVGSILLAGRLVETRTHQAENSNRDIMLCLDVSGSMTTYDAQLIAEFKRIAEGLEGERIGLTIWSGVAVTVFPLTDDYEFVVEQLDEAEQKLANYDYNFVAGTYIGDERASLVSDGLVSCVDRFDRPDEERGRAIVLASDNDPQGEPVFTFDEAADYAVEKGVVVHGLGTPEMELIPGSAEEFEAAVKKTKGSWSVFGADGSTSAIADDINRLEAARSKEPATVTVLDKPYWGAGLVGIGLLLVVGAAIRRNS</sequence>
<dbReference type="AlphaFoldDB" id="A0A7Y9RWT5"/>
<evidence type="ECO:0000256" key="1">
    <source>
        <dbReference type="SAM" id="Phobius"/>
    </source>
</evidence>
<feature type="transmembrane region" description="Helical" evidence="1">
    <location>
        <begin position="303"/>
        <end position="321"/>
    </location>
</feature>
<dbReference type="SUPFAM" id="SSF53300">
    <property type="entry name" value="vWA-like"/>
    <property type="match status" value="1"/>
</dbReference>
<dbReference type="Pfam" id="PF13519">
    <property type="entry name" value="VWA_2"/>
    <property type="match status" value="1"/>
</dbReference>
<keyword evidence="1" id="KW-0812">Transmembrane</keyword>
<dbReference type="Gene3D" id="3.40.50.410">
    <property type="entry name" value="von Willebrand factor, type A domain"/>
    <property type="match status" value="1"/>
</dbReference>
<keyword evidence="1" id="KW-1133">Transmembrane helix</keyword>
<accession>A0A7Y9RWT5</accession>
<dbReference type="RefSeq" id="WP_179501310.1">
    <property type="nucleotide sequence ID" value="NZ_JACCAA010000001.1"/>
</dbReference>
<evidence type="ECO:0000313" key="3">
    <source>
        <dbReference type="EMBL" id="NYG58117.1"/>
    </source>
</evidence>
<dbReference type="InterPro" id="IPR036465">
    <property type="entry name" value="vWFA_dom_sf"/>
</dbReference>
<evidence type="ECO:0000313" key="4">
    <source>
        <dbReference type="Proteomes" id="UP000540656"/>
    </source>
</evidence>
<dbReference type="EMBL" id="JACCAA010000001">
    <property type="protein sequence ID" value="NYG58117.1"/>
    <property type="molecule type" value="Genomic_DNA"/>
</dbReference>
<protein>
    <recommendedName>
        <fullName evidence="2">VWFA domain-containing protein</fullName>
    </recommendedName>
</protein>
<name>A0A7Y9RWT5_9ACTN</name>
<keyword evidence="4" id="KW-1185">Reference proteome</keyword>
<keyword evidence="1" id="KW-0472">Membrane</keyword>
<dbReference type="Proteomes" id="UP000540656">
    <property type="component" value="Unassembled WGS sequence"/>
</dbReference>
<gene>
    <name evidence="3" type="ORF">BJ980_001040</name>
</gene>
<organism evidence="3 4">
    <name type="scientific">Nocardioides daedukensis</name>
    <dbReference type="NCBI Taxonomy" id="634462"/>
    <lineage>
        <taxon>Bacteria</taxon>
        <taxon>Bacillati</taxon>
        <taxon>Actinomycetota</taxon>
        <taxon>Actinomycetes</taxon>
        <taxon>Propionibacteriales</taxon>
        <taxon>Nocardioidaceae</taxon>
        <taxon>Nocardioides</taxon>
    </lineage>
</organism>
<feature type="transmembrane region" description="Helical" evidence="1">
    <location>
        <begin position="62"/>
        <end position="84"/>
    </location>
</feature>
<proteinExistence type="predicted"/>
<dbReference type="InterPro" id="IPR002035">
    <property type="entry name" value="VWF_A"/>
</dbReference>
<feature type="domain" description="VWFA" evidence="2">
    <location>
        <begin position="98"/>
        <end position="168"/>
    </location>
</feature>
<comment type="caution">
    <text evidence="3">The sequence shown here is derived from an EMBL/GenBank/DDBJ whole genome shotgun (WGS) entry which is preliminary data.</text>
</comment>
<reference evidence="3 4" key="1">
    <citation type="submission" date="2020-07" db="EMBL/GenBank/DDBJ databases">
        <title>Sequencing the genomes of 1000 actinobacteria strains.</title>
        <authorList>
            <person name="Klenk H.-P."/>
        </authorList>
    </citation>
    <scope>NUCLEOTIDE SEQUENCE [LARGE SCALE GENOMIC DNA]</scope>
    <source>
        <strain evidence="3 4">DSM 23819</strain>
    </source>
</reference>